<dbReference type="PANTHER" id="PTHR38038">
    <property type="entry name" value="PENICILLIN-BINDING PROTEIN ACTIVATOR LPOA"/>
    <property type="match status" value="1"/>
</dbReference>
<dbReference type="EMBL" id="JACBGI020000017">
    <property type="protein sequence ID" value="MBF6058396.1"/>
    <property type="molecule type" value="Genomic_DNA"/>
</dbReference>
<evidence type="ECO:0000313" key="4">
    <source>
        <dbReference type="Proteomes" id="UP001193680"/>
    </source>
</evidence>
<comment type="caution">
    <text evidence="3">The sequence shown here is derived from an EMBL/GenBank/DDBJ whole genome shotgun (WGS) entry which is preliminary data.</text>
</comment>
<sequence>MTDKTVFSRALSLGKTFSVAMILALSACSIPPKVPPVERHKPVTPPEPQPPKQPEQVLETIGIQQPGFDLQPQALPIGGESDLQQRINTADLNGDWVSYLELNQQFWQASDDEGREKIEYAVWQKLQLLSDSNVAQLEQEPSRIVQSWIRLLKASRSSADKLENRLQQVRQEEPFAIYQAHLLPQLIDNFSDLTSYNNIAVLLPLQGRYQQVGEQIKEGILKAYFASERSGRIQFYDTSDPSRIENTYYQAKQDGADMIIGPLLKESIQQLIPLNDADIIALNRVDNAPFTEFSFKSAHEIGQLIQRLNAYGYKNLGILTPDSAAQLKQAQELKNQWELENGHQAVLQTYPDDNPRLRNALSDLINETSSSERYQILRRISGEKIEFFPRIREDLNAVVIFDEPQRIAVFKPQFAYYQLKIPVFSSSEAAPKVLTNTQSLHDLKGLQFLAAPASVTPDSLETLFEAFGWDSYLAATHLSVLRAGGQISNGKTGKLRLNPQTNQIEQTLIWATYDDEGKIQAQ</sequence>
<accession>A0ABS0C2L0</accession>
<evidence type="ECO:0000313" key="3">
    <source>
        <dbReference type="EMBL" id="MBF6058396.1"/>
    </source>
</evidence>
<gene>
    <name evidence="3" type="ORF">H8792_008590</name>
</gene>
<keyword evidence="4" id="KW-1185">Reference proteome</keyword>
<dbReference type="InterPro" id="IPR007443">
    <property type="entry name" value="LpoA"/>
</dbReference>
<dbReference type="SUPFAM" id="SSF53822">
    <property type="entry name" value="Periplasmic binding protein-like I"/>
    <property type="match status" value="1"/>
</dbReference>
<organism evidence="3 4">
    <name type="scientific">Thiomicrorhabdus heinhorstiae</name>
    <dbReference type="NCBI Taxonomy" id="2748010"/>
    <lineage>
        <taxon>Bacteria</taxon>
        <taxon>Pseudomonadati</taxon>
        <taxon>Pseudomonadota</taxon>
        <taxon>Gammaproteobacteria</taxon>
        <taxon>Thiotrichales</taxon>
        <taxon>Piscirickettsiaceae</taxon>
        <taxon>Thiomicrorhabdus</taxon>
    </lineage>
</organism>
<protein>
    <submittedName>
        <fullName evidence="3">Penicillin-binding protein activator</fullName>
    </submittedName>
</protein>
<evidence type="ECO:0000256" key="1">
    <source>
        <dbReference type="ARBA" id="ARBA00023136"/>
    </source>
</evidence>
<dbReference type="CDD" id="cd06339">
    <property type="entry name" value="PBP1_YraM_LppC_lipoprotein-like"/>
    <property type="match status" value="1"/>
</dbReference>
<dbReference type="Proteomes" id="UP001193680">
    <property type="component" value="Unassembled WGS sequence"/>
</dbReference>
<dbReference type="Pfam" id="PF04348">
    <property type="entry name" value="LppC"/>
    <property type="match status" value="1"/>
</dbReference>
<keyword evidence="1" id="KW-0472">Membrane</keyword>
<dbReference type="PROSITE" id="PS51257">
    <property type="entry name" value="PROKAR_LIPOPROTEIN"/>
    <property type="match status" value="1"/>
</dbReference>
<dbReference type="RefSeq" id="WP_185978541.1">
    <property type="nucleotide sequence ID" value="NZ_JACBGI020000017.1"/>
</dbReference>
<dbReference type="InterPro" id="IPR028082">
    <property type="entry name" value="Peripla_BP_I"/>
</dbReference>
<feature type="compositionally biased region" description="Pro residues" evidence="2">
    <location>
        <begin position="43"/>
        <end position="53"/>
    </location>
</feature>
<dbReference type="PANTHER" id="PTHR38038:SF1">
    <property type="entry name" value="PENICILLIN-BINDING PROTEIN ACTIVATOR LPOA"/>
    <property type="match status" value="1"/>
</dbReference>
<feature type="region of interest" description="Disordered" evidence="2">
    <location>
        <begin position="34"/>
        <end position="55"/>
    </location>
</feature>
<evidence type="ECO:0000256" key="2">
    <source>
        <dbReference type="SAM" id="MobiDB-lite"/>
    </source>
</evidence>
<dbReference type="Gene3D" id="3.40.50.2300">
    <property type="match status" value="2"/>
</dbReference>
<proteinExistence type="predicted"/>
<reference evidence="3 4" key="1">
    <citation type="submission" date="2020-11" db="EMBL/GenBank/DDBJ databases">
        <title>Sulfur oxidizing isolate from Hospital Hole Sinkhole.</title>
        <authorList>
            <person name="Scott K.M."/>
        </authorList>
    </citation>
    <scope>NUCLEOTIDE SEQUENCE [LARGE SCALE GENOMIC DNA]</scope>
    <source>
        <strain evidence="3 4">HH1</strain>
    </source>
</reference>
<name>A0ABS0C2L0_9GAMM</name>